<dbReference type="InterPro" id="IPR003802">
    <property type="entry name" value="Sporulation_regulator_WhiA"/>
</dbReference>
<evidence type="ECO:0000256" key="1">
    <source>
        <dbReference type="ARBA" id="ARBA00022618"/>
    </source>
</evidence>
<dbReference type="STRING" id="748449.Halha_2112"/>
<evidence type="ECO:0000256" key="4">
    <source>
        <dbReference type="HAMAP-Rule" id="MF_01420"/>
    </source>
</evidence>
<comment type="similarity">
    <text evidence="4">Belongs to the WhiA family.</text>
</comment>
<evidence type="ECO:0000313" key="9">
    <source>
        <dbReference type="Proteomes" id="UP000010880"/>
    </source>
</evidence>
<dbReference type="NCBIfam" id="TIGR00647">
    <property type="entry name" value="DNA_bind_WhiA"/>
    <property type="match status" value="1"/>
</dbReference>
<keyword evidence="2 4" id="KW-0238">DNA-binding</keyword>
<dbReference type="Gene3D" id="3.10.28.10">
    <property type="entry name" value="Homing endonucleases"/>
    <property type="match status" value="1"/>
</dbReference>
<dbReference type="OrthoDB" id="401278at2"/>
<evidence type="ECO:0000259" key="7">
    <source>
        <dbReference type="Pfam" id="PF14527"/>
    </source>
</evidence>
<dbReference type="GO" id="GO:0051301">
    <property type="term" value="P:cell division"/>
    <property type="evidence" value="ECO:0007669"/>
    <property type="project" value="UniProtKB-UniRule"/>
</dbReference>
<protein>
    <recommendedName>
        <fullName evidence="4">Probable cell division protein WhiA</fullName>
    </recommendedName>
</protein>
<proteinExistence type="inferred from homology"/>
<evidence type="ECO:0000313" key="8">
    <source>
        <dbReference type="EMBL" id="AGB41996.1"/>
    </source>
</evidence>
<feature type="domain" description="Sporulation transcription regulator WhiA N-terminal" evidence="6">
    <location>
        <begin position="19"/>
        <end position="106"/>
    </location>
</feature>
<dbReference type="HOGENOM" id="CLU_053282_0_0_9"/>
<accession>L0KAF5</accession>
<keyword evidence="1 4" id="KW-0132">Cell division</keyword>
<feature type="domain" description="Sporulation regulator WhiA C-terminal" evidence="5">
    <location>
        <begin position="222"/>
        <end position="303"/>
    </location>
</feature>
<dbReference type="InterPro" id="IPR039518">
    <property type="entry name" value="WhiA_LAGLIDADG_dom"/>
</dbReference>
<dbReference type="PANTHER" id="PTHR37307:SF1">
    <property type="entry name" value="CELL DIVISION PROTEIN WHIA-RELATED"/>
    <property type="match status" value="1"/>
</dbReference>
<dbReference type="GO" id="GO:0003677">
    <property type="term" value="F:DNA binding"/>
    <property type="evidence" value="ECO:0007669"/>
    <property type="project" value="UniProtKB-UniRule"/>
</dbReference>
<dbReference type="eggNOG" id="COG1481">
    <property type="taxonomic scope" value="Bacteria"/>
</dbReference>
<comment type="function">
    <text evidence="4">Involved in cell division and chromosome segregation.</text>
</comment>
<dbReference type="KEGG" id="hhl:Halha_2112"/>
<gene>
    <name evidence="4" type="primary">whiA</name>
    <name evidence="8" type="ordered locus">Halha_2112</name>
</gene>
<evidence type="ECO:0000256" key="3">
    <source>
        <dbReference type="ARBA" id="ARBA00023306"/>
    </source>
</evidence>
<dbReference type="Pfam" id="PF10298">
    <property type="entry name" value="WhiA_N"/>
    <property type="match status" value="1"/>
</dbReference>
<keyword evidence="9" id="KW-1185">Reference proteome</keyword>
<evidence type="ECO:0000256" key="2">
    <source>
        <dbReference type="ARBA" id="ARBA00023125"/>
    </source>
</evidence>
<dbReference type="AlphaFoldDB" id="L0KAF5"/>
<feature type="domain" description="WhiA LAGLIDADG-like" evidence="7">
    <location>
        <begin position="128"/>
        <end position="219"/>
    </location>
</feature>
<keyword evidence="3 4" id="KW-0131">Cell cycle</keyword>
<dbReference type="Proteomes" id="UP000010880">
    <property type="component" value="Chromosome"/>
</dbReference>
<dbReference type="Pfam" id="PF02650">
    <property type="entry name" value="HTH_WhiA"/>
    <property type="match status" value="1"/>
</dbReference>
<dbReference type="RefSeq" id="WP_015327710.1">
    <property type="nucleotide sequence ID" value="NC_019978.1"/>
</dbReference>
<evidence type="ECO:0000259" key="5">
    <source>
        <dbReference type="Pfam" id="PF02650"/>
    </source>
</evidence>
<dbReference type="InterPro" id="IPR018478">
    <property type="entry name" value="Sporu_reg_WhiA_N_dom"/>
</dbReference>
<dbReference type="InterPro" id="IPR023054">
    <property type="entry name" value="Sporulation_regulator_WhiA_C"/>
</dbReference>
<dbReference type="HAMAP" id="MF_01420">
    <property type="entry name" value="HTH_type_WhiA"/>
    <property type="match status" value="1"/>
</dbReference>
<dbReference type="PATRIC" id="fig|748449.3.peg.2026"/>
<dbReference type="Pfam" id="PF14527">
    <property type="entry name" value="LAGLIDADG_WhiA"/>
    <property type="match status" value="1"/>
</dbReference>
<sequence>MSFTDKVKHEVVRKDNSNQCCHLAELAALIKAEGSLEIINNSLALKLVSQQAVVARKLYKLLQEQFDFVTEIIVRKKMYLDKGNYYIIKVGPQPGVKELLVECGLIDKTYSLNYKIKEQFLDSLCCKKAYLKGLFLASGSISHPEKEYHVEFRINYQEYATELINLFKEFKIDIKFRQRDDIYLLYLKKAEDINKMLNYIGAHSALLQFENALVHKKVRNRVNRLVNCETANLNKTVAAAQRQLENIELIDELKGLDNLAPSLQEIAQLRREDPYSSLKELGEKIDITKSGVNHRFRRLKKIAQELKGNKN</sequence>
<reference evidence="9" key="1">
    <citation type="submission" date="2012-02" db="EMBL/GenBank/DDBJ databases">
        <title>The complete genome of Halobacteroides halobius DSM 5150.</title>
        <authorList>
            <person name="Lucas S."/>
            <person name="Copeland A."/>
            <person name="Lapidus A."/>
            <person name="Glavina del Rio T."/>
            <person name="Dalin E."/>
            <person name="Tice H."/>
            <person name="Bruce D."/>
            <person name="Goodwin L."/>
            <person name="Pitluck S."/>
            <person name="Peters L."/>
            <person name="Mikhailova N."/>
            <person name="Gu W."/>
            <person name="Kyrpides N."/>
            <person name="Mavromatis K."/>
            <person name="Ivanova N."/>
            <person name="Brettin T."/>
            <person name="Detter J.C."/>
            <person name="Han C."/>
            <person name="Larimer F."/>
            <person name="Land M."/>
            <person name="Hauser L."/>
            <person name="Markowitz V."/>
            <person name="Cheng J.-F."/>
            <person name="Hugenholtz P."/>
            <person name="Woyke T."/>
            <person name="Wu D."/>
            <person name="Tindall B."/>
            <person name="Pomrenke H."/>
            <person name="Brambilla E."/>
            <person name="Klenk H.-P."/>
            <person name="Eisen J.A."/>
        </authorList>
    </citation>
    <scope>NUCLEOTIDE SEQUENCE [LARGE SCALE GENOMIC DNA]</scope>
    <source>
        <strain evidence="9">ATCC 35273 / DSM 5150 / MD-1</strain>
    </source>
</reference>
<name>L0KAF5_HALHC</name>
<evidence type="ECO:0000259" key="6">
    <source>
        <dbReference type="Pfam" id="PF10298"/>
    </source>
</evidence>
<organism evidence="8 9">
    <name type="scientific">Halobacteroides halobius (strain ATCC 35273 / DSM 5150 / MD-1)</name>
    <dbReference type="NCBI Taxonomy" id="748449"/>
    <lineage>
        <taxon>Bacteria</taxon>
        <taxon>Bacillati</taxon>
        <taxon>Bacillota</taxon>
        <taxon>Clostridia</taxon>
        <taxon>Halanaerobiales</taxon>
        <taxon>Halobacteroidaceae</taxon>
        <taxon>Halobacteroides</taxon>
    </lineage>
</organism>
<dbReference type="InterPro" id="IPR027434">
    <property type="entry name" value="Homing_endonucl"/>
</dbReference>
<dbReference type="EMBL" id="CP003359">
    <property type="protein sequence ID" value="AGB41996.1"/>
    <property type="molecule type" value="Genomic_DNA"/>
</dbReference>
<dbReference type="PANTHER" id="PTHR37307">
    <property type="entry name" value="CELL DIVISION PROTEIN WHIA-RELATED"/>
    <property type="match status" value="1"/>
</dbReference>
<dbReference type="GO" id="GO:0043937">
    <property type="term" value="P:regulation of sporulation"/>
    <property type="evidence" value="ECO:0007669"/>
    <property type="project" value="InterPro"/>
</dbReference>
<dbReference type="SUPFAM" id="SSF55608">
    <property type="entry name" value="Homing endonucleases"/>
    <property type="match status" value="1"/>
</dbReference>